<dbReference type="InterPro" id="IPR038050">
    <property type="entry name" value="Neuro_actylchol_rec"/>
</dbReference>
<dbReference type="OMA" id="CMEKFHI"/>
<dbReference type="InterPro" id="IPR006202">
    <property type="entry name" value="Neur_chan_lig-bd"/>
</dbReference>
<reference evidence="14 15" key="1">
    <citation type="submission" date="2015-12" db="EMBL/GenBank/DDBJ databases">
        <title>The genome of Folsomia candida.</title>
        <authorList>
            <person name="Faddeeva A."/>
            <person name="Derks M.F."/>
            <person name="Anvar Y."/>
            <person name="Smit S."/>
            <person name="Van Straalen N."/>
            <person name="Roelofs D."/>
        </authorList>
    </citation>
    <scope>NUCLEOTIDE SEQUENCE [LARGE SCALE GENOMIC DNA]</scope>
    <source>
        <strain evidence="14 15">VU population</strain>
        <tissue evidence="14">Whole body</tissue>
    </source>
</reference>
<dbReference type="InterPro" id="IPR036734">
    <property type="entry name" value="Neur_chan_lig-bd_sf"/>
</dbReference>
<evidence type="ECO:0000256" key="4">
    <source>
        <dbReference type="ARBA" id="ARBA00022475"/>
    </source>
</evidence>
<evidence type="ECO:0000256" key="8">
    <source>
        <dbReference type="ARBA" id="ARBA00023065"/>
    </source>
</evidence>
<dbReference type="InterPro" id="IPR006028">
    <property type="entry name" value="GABAA/Glycine_rcpt"/>
</dbReference>
<comment type="similarity">
    <text evidence="11">Belongs to the ligand-gated ion channel (TC 1.A.9) family.</text>
</comment>
<keyword evidence="10 11" id="KW-0407">Ion channel</keyword>
<dbReference type="PRINTS" id="PR00253">
    <property type="entry name" value="GABAARECEPTR"/>
</dbReference>
<evidence type="ECO:0000313" key="14">
    <source>
        <dbReference type="EMBL" id="OXA56418.1"/>
    </source>
</evidence>
<evidence type="ECO:0000256" key="5">
    <source>
        <dbReference type="ARBA" id="ARBA00022692"/>
    </source>
</evidence>
<dbReference type="PANTHER" id="PTHR18945">
    <property type="entry name" value="NEUROTRANSMITTER GATED ION CHANNEL"/>
    <property type="match status" value="1"/>
</dbReference>
<evidence type="ECO:0000256" key="9">
    <source>
        <dbReference type="ARBA" id="ARBA00023136"/>
    </source>
</evidence>
<keyword evidence="7" id="KW-1133">Transmembrane helix</keyword>
<dbReference type="GO" id="GO:0004888">
    <property type="term" value="F:transmembrane signaling receptor activity"/>
    <property type="evidence" value="ECO:0007669"/>
    <property type="project" value="InterPro"/>
</dbReference>
<evidence type="ECO:0000256" key="11">
    <source>
        <dbReference type="RuleBase" id="RU000687"/>
    </source>
</evidence>
<gene>
    <name evidence="14" type="ORF">Fcan01_09171</name>
</gene>
<dbReference type="AlphaFoldDB" id="A0A226EGR6"/>
<evidence type="ECO:0000259" key="13">
    <source>
        <dbReference type="Pfam" id="PF02932"/>
    </source>
</evidence>
<proteinExistence type="inferred from homology"/>
<keyword evidence="4" id="KW-1003">Cell membrane</keyword>
<organism evidence="14 15">
    <name type="scientific">Folsomia candida</name>
    <name type="common">Springtail</name>
    <dbReference type="NCBI Taxonomy" id="158441"/>
    <lineage>
        <taxon>Eukaryota</taxon>
        <taxon>Metazoa</taxon>
        <taxon>Ecdysozoa</taxon>
        <taxon>Arthropoda</taxon>
        <taxon>Hexapoda</taxon>
        <taxon>Collembola</taxon>
        <taxon>Entomobryomorpha</taxon>
        <taxon>Isotomoidea</taxon>
        <taxon>Isotomidae</taxon>
        <taxon>Proisotominae</taxon>
        <taxon>Folsomia</taxon>
    </lineage>
</organism>
<dbReference type="GO" id="GO:0005254">
    <property type="term" value="F:chloride channel activity"/>
    <property type="evidence" value="ECO:0007669"/>
    <property type="project" value="UniProtKB-ARBA"/>
</dbReference>
<dbReference type="InterPro" id="IPR006029">
    <property type="entry name" value="Neurotrans-gated_channel_TM"/>
</dbReference>
<dbReference type="InterPro" id="IPR036719">
    <property type="entry name" value="Neuro-gated_channel_TM_sf"/>
</dbReference>
<keyword evidence="8 11" id="KW-0406">Ion transport</keyword>
<feature type="domain" description="Neurotransmitter-gated ion-channel ligand-binding" evidence="12">
    <location>
        <begin position="6"/>
        <end position="211"/>
    </location>
</feature>
<dbReference type="Gene3D" id="1.20.58.390">
    <property type="entry name" value="Neurotransmitter-gated ion-channel transmembrane domain"/>
    <property type="match status" value="1"/>
</dbReference>
<evidence type="ECO:0000256" key="2">
    <source>
        <dbReference type="ARBA" id="ARBA00004236"/>
    </source>
</evidence>
<keyword evidence="3 11" id="KW-0813">Transport</keyword>
<evidence type="ECO:0000256" key="3">
    <source>
        <dbReference type="ARBA" id="ARBA00022448"/>
    </source>
</evidence>
<protein>
    <submittedName>
        <fullName evidence="14">Glycine receptor subunit alpha-3</fullName>
    </submittedName>
</protein>
<evidence type="ECO:0000256" key="1">
    <source>
        <dbReference type="ARBA" id="ARBA00004141"/>
    </source>
</evidence>
<dbReference type="GO" id="GO:0099095">
    <property type="term" value="F:ligand-gated monoatomic anion channel activity"/>
    <property type="evidence" value="ECO:0007669"/>
    <property type="project" value="UniProtKB-ARBA"/>
</dbReference>
<dbReference type="EMBL" id="LNIX01000004">
    <property type="protein sequence ID" value="OXA56418.1"/>
    <property type="molecule type" value="Genomic_DNA"/>
</dbReference>
<evidence type="ECO:0000259" key="12">
    <source>
        <dbReference type="Pfam" id="PF02931"/>
    </source>
</evidence>
<evidence type="ECO:0000256" key="7">
    <source>
        <dbReference type="ARBA" id="ARBA00022989"/>
    </source>
</evidence>
<dbReference type="Pfam" id="PF02931">
    <property type="entry name" value="Neur_chan_LBD"/>
    <property type="match status" value="1"/>
</dbReference>
<evidence type="ECO:0000256" key="10">
    <source>
        <dbReference type="ARBA" id="ARBA00023303"/>
    </source>
</evidence>
<dbReference type="InterPro" id="IPR006201">
    <property type="entry name" value="Neur_channel"/>
</dbReference>
<evidence type="ECO:0000313" key="15">
    <source>
        <dbReference type="Proteomes" id="UP000198287"/>
    </source>
</evidence>
<keyword evidence="5" id="KW-0812">Transmembrane</keyword>
<dbReference type="PROSITE" id="PS00236">
    <property type="entry name" value="NEUROTR_ION_CHANNEL"/>
    <property type="match status" value="1"/>
</dbReference>
<dbReference type="STRING" id="158441.A0A226EGR6"/>
<name>A0A226EGR6_FOLCA</name>
<dbReference type="PRINTS" id="PR00252">
    <property type="entry name" value="NRIONCHANNEL"/>
</dbReference>
<keyword evidence="14" id="KW-0675">Receptor</keyword>
<feature type="domain" description="Neurotransmitter-gated ion-channel transmembrane" evidence="13">
    <location>
        <begin position="221"/>
        <end position="258"/>
    </location>
</feature>
<keyword evidence="6" id="KW-0732">Signal</keyword>
<dbReference type="FunFam" id="2.70.170.10:FF:000065">
    <property type="entry name" value="Glutamate-gated chloride channel, putative"/>
    <property type="match status" value="1"/>
</dbReference>
<dbReference type="Pfam" id="PF02932">
    <property type="entry name" value="Neur_chan_memb"/>
    <property type="match status" value="1"/>
</dbReference>
<accession>A0A226EGR6</accession>
<evidence type="ECO:0000256" key="6">
    <source>
        <dbReference type="ARBA" id="ARBA00022729"/>
    </source>
</evidence>
<dbReference type="Proteomes" id="UP000198287">
    <property type="component" value="Unassembled WGS sequence"/>
</dbReference>
<comment type="caution">
    <text evidence="14">The sequence shown here is derived from an EMBL/GenBank/DDBJ whole genome shotgun (WGS) entry which is preliminary data.</text>
</comment>
<sequence>MMRDLQILDELLKKGYDRRATPTNHLNNSVPTKVDCELFVRSFGSPNPLTMDYKVDLYLRQKWRDERLKHPDLKKPLDLNDPNLVKAIWKPEVYFPNGKEADFQFVTVPNVLVRIHPDGDILYMLRLKITFSCMMDLSKFPLDRQVCTMEVASFSKTVEELILEWKKKDPVTTRNFGMSQFELVKIAAEKCKEDFQIGNYSCLVAEFHLSRSLGFHLVQSYLPTILMVVISWVSFWMDVNSVPGRVTLGITTLLTVSSKATIYLNLSSEEKGNQFALCLPFLNHKHLITLCLYTKTSKIVSPT</sequence>
<dbReference type="Gene3D" id="2.70.170.10">
    <property type="entry name" value="Neurotransmitter-gated ion-channel ligand-binding domain"/>
    <property type="match status" value="1"/>
</dbReference>
<dbReference type="InterPro" id="IPR018000">
    <property type="entry name" value="Neurotransmitter_ion_chnl_CS"/>
</dbReference>
<dbReference type="GO" id="GO:0005230">
    <property type="term" value="F:extracellular ligand-gated monoatomic ion channel activity"/>
    <property type="evidence" value="ECO:0007669"/>
    <property type="project" value="InterPro"/>
</dbReference>
<dbReference type="GO" id="GO:0005886">
    <property type="term" value="C:plasma membrane"/>
    <property type="evidence" value="ECO:0007669"/>
    <property type="project" value="UniProtKB-SubCell"/>
</dbReference>
<dbReference type="SUPFAM" id="SSF90112">
    <property type="entry name" value="Neurotransmitter-gated ion-channel transmembrane pore"/>
    <property type="match status" value="1"/>
</dbReference>
<dbReference type="SUPFAM" id="SSF63712">
    <property type="entry name" value="Nicotinic receptor ligand binding domain-like"/>
    <property type="match status" value="1"/>
</dbReference>
<keyword evidence="9" id="KW-0472">Membrane</keyword>
<dbReference type="OrthoDB" id="442503at2759"/>
<keyword evidence="15" id="KW-1185">Reference proteome</keyword>
<comment type="subcellular location">
    <subcellularLocation>
        <location evidence="2">Cell membrane</location>
    </subcellularLocation>
    <subcellularLocation>
        <location evidence="1">Membrane</location>
        <topology evidence="1">Multi-pass membrane protein</topology>
    </subcellularLocation>
</comment>